<dbReference type="PANTHER" id="PTHR46975:SF2">
    <property type="entry name" value="PROTEIN SWEETIE"/>
    <property type="match status" value="1"/>
</dbReference>
<dbReference type="InterPro" id="IPR044218">
    <property type="entry name" value="SWEETIE"/>
</dbReference>
<evidence type="ECO:0000256" key="1">
    <source>
        <dbReference type="SAM" id="MobiDB-lite"/>
    </source>
</evidence>
<comment type="caution">
    <text evidence="2">The sequence shown here is derived from an EMBL/GenBank/DDBJ whole genome shotgun (WGS) entry which is preliminary data.</text>
</comment>
<proteinExistence type="predicted"/>
<feature type="region of interest" description="Disordered" evidence="1">
    <location>
        <begin position="180"/>
        <end position="269"/>
    </location>
</feature>
<sequence>MLGVHALRCCAQKELAEGSETKTRYFMVLLGELLGDVFLVFQVTLKELAEVNAISKKLFSHFIQIPSVAILMKDIMLSAPPNKRQQLQDMVRASVNQSQIMVSTNMSSLSEQSVQDSSSKRPESIAEIADCDVKQEMGEKVDDNDDDDDWGDDWDAFQSLPATVVNDSDSAIIVSSISEEIPPESSHPGQNPQENPQENTSMDISDMDNGAGDMEGSTYADKELEKPSDLQCSSTEPCDLQCSNTEKQVKHEFPGLSGEDSDELDPTVGCTEPLAHIERADKLQQVHDSGVSDGLDLPNEGIDQPVGENKGISGEFQGIEGNVLNDSICSSDDSTSDSNNLSDMMEDVVNKSSNNVLRVKDKLVKDGSKDCSEKLSGSSQDGMSENVLGRCEGHDDPANTETKPEPVRMARMNQRRSSEKTV</sequence>
<feature type="compositionally biased region" description="Acidic residues" evidence="1">
    <location>
        <begin position="142"/>
        <end position="155"/>
    </location>
</feature>
<feature type="region of interest" description="Disordered" evidence="1">
    <location>
        <begin position="285"/>
        <end position="422"/>
    </location>
</feature>
<protein>
    <submittedName>
        <fullName evidence="2">Uncharacterized protein</fullName>
    </submittedName>
</protein>
<dbReference type="GO" id="GO:0005975">
    <property type="term" value="P:carbohydrate metabolic process"/>
    <property type="evidence" value="ECO:0007669"/>
    <property type="project" value="InterPro"/>
</dbReference>
<feature type="compositionally biased region" description="Polar residues" evidence="1">
    <location>
        <begin position="189"/>
        <end position="203"/>
    </location>
</feature>
<reference evidence="2" key="2">
    <citation type="submission" date="2021-12" db="EMBL/GenBank/DDBJ databases">
        <title>Resequencing data analysis of finger millet.</title>
        <authorList>
            <person name="Hatakeyama M."/>
            <person name="Aluri S."/>
            <person name="Balachadran M.T."/>
            <person name="Sivarajan S.R."/>
            <person name="Poveda L."/>
            <person name="Shimizu-Inatsugi R."/>
            <person name="Schlapbach R."/>
            <person name="Sreeman S.M."/>
            <person name="Shimizu K.K."/>
        </authorList>
    </citation>
    <scope>NUCLEOTIDE SEQUENCE</scope>
</reference>
<dbReference type="EMBL" id="BQKI01000085">
    <property type="protein sequence ID" value="GJN34320.1"/>
    <property type="molecule type" value="Genomic_DNA"/>
</dbReference>
<dbReference type="AlphaFoldDB" id="A0AAV5FJ53"/>
<name>A0AAV5FJ53_ELECO</name>
<feature type="compositionally biased region" description="Basic and acidic residues" evidence="1">
    <location>
        <begin position="358"/>
        <end position="373"/>
    </location>
</feature>
<reference evidence="2" key="1">
    <citation type="journal article" date="2018" name="DNA Res.">
        <title>Multiple hybrid de novo genome assembly of finger millet, an orphan allotetraploid crop.</title>
        <authorList>
            <person name="Hatakeyama M."/>
            <person name="Aluri S."/>
            <person name="Balachadran M.T."/>
            <person name="Sivarajan S.R."/>
            <person name="Patrignani A."/>
            <person name="Gruter S."/>
            <person name="Poveda L."/>
            <person name="Shimizu-Inatsugi R."/>
            <person name="Baeten J."/>
            <person name="Francoijs K.J."/>
            <person name="Nataraja K.N."/>
            <person name="Reddy Y.A.N."/>
            <person name="Phadnis S."/>
            <person name="Ravikumar R.L."/>
            <person name="Schlapbach R."/>
            <person name="Sreeman S.M."/>
            <person name="Shimizu K.K."/>
        </authorList>
    </citation>
    <scope>NUCLEOTIDE SEQUENCE</scope>
</reference>
<feature type="region of interest" description="Disordered" evidence="1">
    <location>
        <begin position="104"/>
        <end position="155"/>
    </location>
</feature>
<feature type="compositionally biased region" description="Basic and acidic residues" evidence="1">
    <location>
        <begin position="131"/>
        <end position="141"/>
    </location>
</feature>
<keyword evidence="3" id="KW-1185">Reference proteome</keyword>
<dbReference type="PANTHER" id="PTHR46975">
    <property type="entry name" value="PROTEIN SWEETIE"/>
    <property type="match status" value="1"/>
</dbReference>
<evidence type="ECO:0000313" key="2">
    <source>
        <dbReference type="EMBL" id="GJN34320.1"/>
    </source>
</evidence>
<evidence type="ECO:0000313" key="3">
    <source>
        <dbReference type="Proteomes" id="UP001054889"/>
    </source>
</evidence>
<feature type="compositionally biased region" description="Basic and acidic residues" evidence="1">
    <location>
        <begin position="391"/>
        <end position="408"/>
    </location>
</feature>
<dbReference type="Proteomes" id="UP001054889">
    <property type="component" value="Unassembled WGS sequence"/>
</dbReference>
<organism evidence="2 3">
    <name type="scientific">Eleusine coracana subsp. coracana</name>
    <dbReference type="NCBI Taxonomy" id="191504"/>
    <lineage>
        <taxon>Eukaryota</taxon>
        <taxon>Viridiplantae</taxon>
        <taxon>Streptophyta</taxon>
        <taxon>Embryophyta</taxon>
        <taxon>Tracheophyta</taxon>
        <taxon>Spermatophyta</taxon>
        <taxon>Magnoliopsida</taxon>
        <taxon>Liliopsida</taxon>
        <taxon>Poales</taxon>
        <taxon>Poaceae</taxon>
        <taxon>PACMAD clade</taxon>
        <taxon>Chloridoideae</taxon>
        <taxon>Cynodonteae</taxon>
        <taxon>Eleusininae</taxon>
        <taxon>Eleusine</taxon>
    </lineage>
</organism>
<gene>
    <name evidence="2" type="primary">gb22970</name>
    <name evidence="2" type="ORF">PR202_gb22970</name>
</gene>
<feature type="compositionally biased region" description="Low complexity" evidence="1">
    <location>
        <begin position="325"/>
        <end position="343"/>
    </location>
</feature>
<feature type="compositionally biased region" description="Low complexity" evidence="1">
    <location>
        <begin position="107"/>
        <end position="117"/>
    </location>
</feature>
<feature type="compositionally biased region" description="Polar residues" evidence="1">
    <location>
        <begin position="230"/>
        <end position="246"/>
    </location>
</feature>
<accession>A0AAV5FJ53</accession>